<dbReference type="PANTHER" id="PTHR11228">
    <property type="entry name" value="RADICAL SAM DOMAIN PROTEIN"/>
    <property type="match status" value="1"/>
</dbReference>
<name>A0A7V1PV27_CALAY</name>
<dbReference type="GO" id="GO:0046872">
    <property type="term" value="F:metal ion binding"/>
    <property type="evidence" value="ECO:0007669"/>
    <property type="project" value="UniProtKB-KW"/>
</dbReference>
<sequence length="372" mass="43050">MSRRLKEYLADPFLKMLYDEVRAAGKIQSISMDLNHVCNIRCAGCYYFSDRMDEGHHTADEAVFDAFIEQEKQRGTNFVTIVGGEPSLKPERLRKIARHFKASVSTNGLKKIPMEGLEENLSIGVSVWGNAETDRRLRGNGKVDIFPQALKNYKNDPRAFWYYTAIPGYAGQIEEVVARCVDNGNHVLFNFYGDLERYGDKLDHRRGFEEVREAIDRVIGRYPDRIFMTSYVSRVVSTGRLYDQEWGYDVCTSFSTDNPVNFARMKNGHPYSPHFRAYNADLQSTRRCCTGIDRDCSSCFDVWQHFSWIILNMKKHLGSKGEFTRWLTTMYMFYLINRLVDFERGSRHIAEIHRRLKEADAGIELPQAEMAG</sequence>
<dbReference type="InterPro" id="IPR013785">
    <property type="entry name" value="Aldolase_TIM"/>
</dbReference>
<dbReference type="Proteomes" id="UP000886005">
    <property type="component" value="Unassembled WGS sequence"/>
</dbReference>
<keyword evidence="4" id="KW-0408">Iron</keyword>
<protein>
    <submittedName>
        <fullName evidence="6">4Fe-4S cluster-binding domain-containing protein</fullName>
    </submittedName>
</protein>
<dbReference type="InterPro" id="IPR007197">
    <property type="entry name" value="rSAM"/>
</dbReference>
<evidence type="ECO:0000313" key="6">
    <source>
        <dbReference type="EMBL" id="HED10516.1"/>
    </source>
</evidence>
<evidence type="ECO:0000256" key="3">
    <source>
        <dbReference type="ARBA" id="ARBA00022723"/>
    </source>
</evidence>
<dbReference type="CDD" id="cd01335">
    <property type="entry name" value="Radical_SAM"/>
    <property type="match status" value="1"/>
</dbReference>
<dbReference type="SUPFAM" id="SSF102114">
    <property type="entry name" value="Radical SAM enzymes"/>
    <property type="match status" value="1"/>
</dbReference>
<dbReference type="InterPro" id="IPR058240">
    <property type="entry name" value="rSAM_sf"/>
</dbReference>
<dbReference type="GO" id="GO:0003824">
    <property type="term" value="F:catalytic activity"/>
    <property type="evidence" value="ECO:0007669"/>
    <property type="project" value="InterPro"/>
</dbReference>
<proteinExistence type="predicted"/>
<organism evidence="6">
    <name type="scientific">Caldithrix abyssi</name>
    <dbReference type="NCBI Taxonomy" id="187145"/>
    <lineage>
        <taxon>Bacteria</taxon>
        <taxon>Pseudomonadati</taxon>
        <taxon>Calditrichota</taxon>
        <taxon>Calditrichia</taxon>
        <taxon>Calditrichales</taxon>
        <taxon>Calditrichaceae</taxon>
        <taxon>Caldithrix</taxon>
    </lineage>
</organism>
<dbReference type="Pfam" id="PF13353">
    <property type="entry name" value="Fer4_12"/>
    <property type="match status" value="1"/>
</dbReference>
<comment type="cofactor">
    <cofactor evidence="1">
        <name>[4Fe-4S] cluster</name>
        <dbReference type="ChEBI" id="CHEBI:49883"/>
    </cofactor>
</comment>
<dbReference type="PANTHER" id="PTHR11228:SF7">
    <property type="entry name" value="PQQA PEPTIDE CYCLASE"/>
    <property type="match status" value="1"/>
</dbReference>
<evidence type="ECO:0000256" key="4">
    <source>
        <dbReference type="ARBA" id="ARBA00023004"/>
    </source>
</evidence>
<keyword evidence="3" id="KW-0479">Metal-binding</keyword>
<gene>
    <name evidence="6" type="ORF">ENJ10_07490</name>
</gene>
<keyword evidence="2" id="KW-0949">S-adenosyl-L-methionine</keyword>
<accession>A0A7V1PV27</accession>
<dbReference type="Gene3D" id="3.20.20.70">
    <property type="entry name" value="Aldolase class I"/>
    <property type="match status" value="1"/>
</dbReference>
<keyword evidence="5" id="KW-0411">Iron-sulfur</keyword>
<dbReference type="GO" id="GO:0051536">
    <property type="term" value="F:iron-sulfur cluster binding"/>
    <property type="evidence" value="ECO:0007669"/>
    <property type="project" value="UniProtKB-KW"/>
</dbReference>
<dbReference type="EMBL" id="DRLD01000206">
    <property type="protein sequence ID" value="HED10516.1"/>
    <property type="molecule type" value="Genomic_DNA"/>
</dbReference>
<comment type="caution">
    <text evidence="6">The sequence shown here is derived from an EMBL/GenBank/DDBJ whole genome shotgun (WGS) entry which is preliminary data.</text>
</comment>
<dbReference type="AlphaFoldDB" id="A0A7V1PV27"/>
<dbReference type="InterPro" id="IPR050377">
    <property type="entry name" value="Radical_SAM_PqqE_MftC-like"/>
</dbReference>
<evidence type="ECO:0000256" key="2">
    <source>
        <dbReference type="ARBA" id="ARBA00022691"/>
    </source>
</evidence>
<evidence type="ECO:0000256" key="1">
    <source>
        <dbReference type="ARBA" id="ARBA00001966"/>
    </source>
</evidence>
<dbReference type="SFLD" id="SFLDS00029">
    <property type="entry name" value="Radical_SAM"/>
    <property type="match status" value="1"/>
</dbReference>
<reference evidence="6" key="1">
    <citation type="journal article" date="2020" name="mSystems">
        <title>Genome- and Community-Level Interaction Insights into Carbon Utilization and Element Cycling Functions of Hydrothermarchaeota in Hydrothermal Sediment.</title>
        <authorList>
            <person name="Zhou Z."/>
            <person name="Liu Y."/>
            <person name="Xu W."/>
            <person name="Pan J."/>
            <person name="Luo Z.H."/>
            <person name="Li M."/>
        </authorList>
    </citation>
    <scope>NUCLEOTIDE SEQUENCE [LARGE SCALE GENOMIC DNA]</scope>
    <source>
        <strain evidence="6">HyVt-456</strain>
    </source>
</reference>
<evidence type="ECO:0000256" key="5">
    <source>
        <dbReference type="ARBA" id="ARBA00023014"/>
    </source>
</evidence>